<reference evidence="9" key="1">
    <citation type="submission" date="2016-03" db="EMBL/GenBank/DDBJ databases">
        <authorList>
            <person name="Devillers Hugo."/>
        </authorList>
    </citation>
    <scope>NUCLEOTIDE SEQUENCE [LARGE SCALE GENOMIC DNA]</scope>
</reference>
<feature type="domain" description="Nudix hydrolase" evidence="7">
    <location>
        <begin position="29"/>
        <end position="193"/>
    </location>
</feature>
<keyword evidence="6" id="KW-0464">Manganese</keyword>
<dbReference type="CDD" id="cd03426">
    <property type="entry name" value="NUDIX_CoAse_Nudt7"/>
    <property type="match status" value="1"/>
</dbReference>
<protein>
    <submittedName>
        <fullName evidence="8">LANO_0H05688g1_1</fullName>
    </submittedName>
</protein>
<dbReference type="PANTHER" id="PTHR12992">
    <property type="entry name" value="NUDIX HYDROLASE"/>
    <property type="match status" value="1"/>
</dbReference>
<dbReference type="PANTHER" id="PTHR12992:SF24">
    <property type="entry name" value="PEROXISOMAL COENZYME A DIPHOSPHATASE NUDT7"/>
    <property type="match status" value="1"/>
</dbReference>
<dbReference type="InterPro" id="IPR045121">
    <property type="entry name" value="CoAse"/>
</dbReference>
<dbReference type="GO" id="GO:0046872">
    <property type="term" value="F:metal ion binding"/>
    <property type="evidence" value="ECO:0007669"/>
    <property type="project" value="UniProtKB-KW"/>
</dbReference>
<name>A0A1G4KLI4_9SACH</name>
<dbReference type="AlphaFoldDB" id="A0A1G4KLI4"/>
<dbReference type="EMBL" id="LT598447">
    <property type="protein sequence ID" value="SCV05356.1"/>
    <property type="molecule type" value="Genomic_DNA"/>
</dbReference>
<dbReference type="SUPFAM" id="SSF55811">
    <property type="entry name" value="Nudix"/>
    <property type="match status" value="1"/>
</dbReference>
<evidence type="ECO:0000259" key="7">
    <source>
        <dbReference type="PROSITE" id="PS51462"/>
    </source>
</evidence>
<dbReference type="OrthoDB" id="206213at2759"/>
<dbReference type="Proteomes" id="UP000189911">
    <property type="component" value="Chromosome H"/>
</dbReference>
<evidence type="ECO:0000256" key="5">
    <source>
        <dbReference type="ARBA" id="ARBA00022842"/>
    </source>
</evidence>
<dbReference type="GO" id="GO:0015938">
    <property type="term" value="P:coenzyme A catabolic process"/>
    <property type="evidence" value="ECO:0007669"/>
    <property type="project" value="TreeGrafter"/>
</dbReference>
<keyword evidence="3" id="KW-0479">Metal-binding</keyword>
<sequence length="321" mass="37008">MLEAAQLIRNLKSFSVKSALPLDTTWPAYRRSAVLILLFIGRYGELRVILTKRCRNLRSFSGHVSLPGGKSDSLLETPEVVARRESEEEIGLPRDDEILRRDYGMKIETLTTHVPHFLSRTFLSVKPIVSFLHNSETSLENRYKIPLDGSKFFGKLNPGETTSIFSIPLSDLIAHRYNWTNYHPEYVSRKEYWAKWGGLKWFIQHYYYPNENVKDTRWLNDIIDTSSGDEALEGVPCKDVWGLTAKMLQEVCDIAFSELNFGKTIGHESLIYALHELGGQLHGHERSEWESNMIMNKRGVNYKDVIPKFYLDSLSNTQPDF</sequence>
<dbReference type="Pfam" id="PF00293">
    <property type="entry name" value="NUDIX"/>
    <property type="match status" value="1"/>
</dbReference>
<accession>A0A1G4KLI4</accession>
<gene>
    <name evidence="8" type="ORF">LANO_0H05688G</name>
</gene>
<evidence type="ECO:0000313" key="8">
    <source>
        <dbReference type="EMBL" id="SCV05356.1"/>
    </source>
</evidence>
<proteinExistence type="predicted"/>
<dbReference type="GO" id="GO:0010945">
    <property type="term" value="F:coenzyme A diphosphatase activity"/>
    <property type="evidence" value="ECO:0007669"/>
    <property type="project" value="InterPro"/>
</dbReference>
<comment type="cofactor">
    <cofactor evidence="2">
        <name>Mg(2+)</name>
        <dbReference type="ChEBI" id="CHEBI:18420"/>
    </cofactor>
</comment>
<comment type="cofactor">
    <cofactor evidence="1">
        <name>Mn(2+)</name>
        <dbReference type="ChEBI" id="CHEBI:29035"/>
    </cofactor>
</comment>
<dbReference type="PROSITE" id="PS51462">
    <property type="entry name" value="NUDIX"/>
    <property type="match status" value="1"/>
</dbReference>
<keyword evidence="5" id="KW-0460">Magnesium</keyword>
<evidence type="ECO:0000256" key="4">
    <source>
        <dbReference type="ARBA" id="ARBA00022801"/>
    </source>
</evidence>
<dbReference type="InterPro" id="IPR000086">
    <property type="entry name" value="NUDIX_hydrolase_dom"/>
</dbReference>
<keyword evidence="9" id="KW-1185">Reference proteome</keyword>
<evidence type="ECO:0000256" key="6">
    <source>
        <dbReference type="ARBA" id="ARBA00023211"/>
    </source>
</evidence>
<organism evidence="8 9">
    <name type="scientific">Lachancea nothofagi CBS 11611</name>
    <dbReference type="NCBI Taxonomy" id="1266666"/>
    <lineage>
        <taxon>Eukaryota</taxon>
        <taxon>Fungi</taxon>
        <taxon>Dikarya</taxon>
        <taxon>Ascomycota</taxon>
        <taxon>Saccharomycotina</taxon>
        <taxon>Saccharomycetes</taxon>
        <taxon>Saccharomycetales</taxon>
        <taxon>Saccharomycetaceae</taxon>
        <taxon>Lachancea</taxon>
    </lineage>
</organism>
<evidence type="ECO:0000256" key="2">
    <source>
        <dbReference type="ARBA" id="ARBA00001946"/>
    </source>
</evidence>
<dbReference type="Gene3D" id="3.90.79.10">
    <property type="entry name" value="Nucleoside Triphosphate Pyrophosphohydrolase"/>
    <property type="match status" value="1"/>
</dbReference>
<evidence type="ECO:0000256" key="3">
    <source>
        <dbReference type="ARBA" id="ARBA00022723"/>
    </source>
</evidence>
<dbReference type="InterPro" id="IPR015797">
    <property type="entry name" value="NUDIX_hydrolase-like_dom_sf"/>
</dbReference>
<evidence type="ECO:0000256" key="1">
    <source>
        <dbReference type="ARBA" id="ARBA00001936"/>
    </source>
</evidence>
<keyword evidence="4" id="KW-0378">Hydrolase</keyword>
<evidence type="ECO:0000313" key="9">
    <source>
        <dbReference type="Proteomes" id="UP000189911"/>
    </source>
</evidence>